<dbReference type="EMBL" id="JACHMD010000001">
    <property type="protein sequence ID" value="MBB4666160.1"/>
    <property type="molecule type" value="Genomic_DNA"/>
</dbReference>
<keyword evidence="2" id="KW-1185">Reference proteome</keyword>
<gene>
    <name evidence="1" type="ORF">BKA24_000869</name>
</gene>
<sequence length="37" mass="3967">MRWWAYALVGVVAIAVAALCIAALTHEFEPAASLLTH</sequence>
<accession>A0A7W7BP12</accession>
<dbReference type="Proteomes" id="UP000573729">
    <property type="component" value="Unassembled WGS sequence"/>
</dbReference>
<organism evidence="1 2">
    <name type="scientific">Microbacterium marinum</name>
    <dbReference type="NCBI Taxonomy" id="421115"/>
    <lineage>
        <taxon>Bacteria</taxon>
        <taxon>Bacillati</taxon>
        <taxon>Actinomycetota</taxon>
        <taxon>Actinomycetes</taxon>
        <taxon>Micrococcales</taxon>
        <taxon>Microbacteriaceae</taxon>
        <taxon>Microbacterium</taxon>
    </lineage>
</organism>
<name>A0A7W7BP12_9MICO</name>
<evidence type="ECO:0000313" key="1">
    <source>
        <dbReference type="EMBL" id="MBB4666160.1"/>
    </source>
</evidence>
<protein>
    <submittedName>
        <fullName evidence="1">Uncharacterized protein</fullName>
    </submittedName>
</protein>
<evidence type="ECO:0000313" key="2">
    <source>
        <dbReference type="Proteomes" id="UP000573729"/>
    </source>
</evidence>
<dbReference type="AlphaFoldDB" id="A0A7W7BP12"/>
<proteinExistence type="predicted"/>
<comment type="caution">
    <text evidence="1">The sequence shown here is derived from an EMBL/GenBank/DDBJ whole genome shotgun (WGS) entry which is preliminary data.</text>
</comment>
<reference evidence="1 2" key="1">
    <citation type="submission" date="2020-08" db="EMBL/GenBank/DDBJ databases">
        <title>Sequencing the genomes of 1000 actinobacteria strains.</title>
        <authorList>
            <person name="Klenk H.-P."/>
        </authorList>
    </citation>
    <scope>NUCLEOTIDE SEQUENCE [LARGE SCALE GENOMIC DNA]</scope>
    <source>
        <strain evidence="1 2">DSM 24947</strain>
    </source>
</reference>